<dbReference type="Proteomes" id="UP000252355">
    <property type="component" value="Unassembled WGS sequence"/>
</dbReference>
<feature type="transmembrane region" description="Helical" evidence="1">
    <location>
        <begin position="88"/>
        <end position="109"/>
    </location>
</feature>
<evidence type="ECO:0000313" key="3">
    <source>
        <dbReference type="Proteomes" id="UP000252355"/>
    </source>
</evidence>
<dbReference type="AlphaFoldDB" id="A0A367ZL64"/>
<evidence type="ECO:0000313" key="2">
    <source>
        <dbReference type="EMBL" id="RCK78823.1"/>
    </source>
</evidence>
<organism evidence="2 3">
    <name type="scientific">Candidatus Ozemobacter sibiricus</name>
    <dbReference type="NCBI Taxonomy" id="2268124"/>
    <lineage>
        <taxon>Bacteria</taxon>
        <taxon>Candidatus Ozemobacteria</taxon>
        <taxon>Candidatus Ozemobacterales</taxon>
        <taxon>Candidatus Ozemobacteraceae</taxon>
        <taxon>Candidatus Ozemobacter</taxon>
    </lineage>
</organism>
<gene>
    <name evidence="2" type="ORF">OZSIB_0973</name>
</gene>
<name>A0A367ZL64_9BACT</name>
<evidence type="ECO:0000256" key="1">
    <source>
        <dbReference type="SAM" id="Phobius"/>
    </source>
</evidence>
<evidence type="ECO:0008006" key="4">
    <source>
        <dbReference type="Google" id="ProtNLM"/>
    </source>
</evidence>
<accession>A0A367ZL64</accession>
<keyword evidence="1" id="KW-1133">Transmembrane helix</keyword>
<feature type="transmembrane region" description="Helical" evidence="1">
    <location>
        <begin position="135"/>
        <end position="156"/>
    </location>
</feature>
<sequence>MILVEAKKCRYCQTMLVDAQGRPVIVGAESGGRPAVGAAGAAGMGSGAAPSSSAAADQAGPSLLSCLLANLVFPGLGSWRMGHRWRGFLIGAGLLLSILLYAQSAVPIYQKLLTQTLRGRKAVLTAEQQAELDDIIWHKVAAGLFIYSFVDVWLLYRLPTRRSS</sequence>
<dbReference type="EMBL" id="QOQW01000018">
    <property type="protein sequence ID" value="RCK78823.1"/>
    <property type="molecule type" value="Genomic_DNA"/>
</dbReference>
<proteinExistence type="predicted"/>
<reference evidence="2 3" key="1">
    <citation type="submission" date="2018-05" db="EMBL/GenBank/DDBJ databases">
        <title>A metagenomic window into the 2 km-deep terrestrial subsurface aquifer revealed taxonomically and functionally diverse microbial community comprising novel uncultured bacterial lineages.</title>
        <authorList>
            <person name="Kadnikov V.V."/>
            <person name="Mardanov A.V."/>
            <person name="Beletsky A.V."/>
            <person name="Banks D."/>
            <person name="Pimenov N.V."/>
            <person name="Frank Y.A."/>
            <person name="Karnachuk O.V."/>
            <person name="Ravin N.V."/>
        </authorList>
    </citation>
    <scope>NUCLEOTIDE SEQUENCE [LARGE SCALE GENOMIC DNA]</scope>
    <source>
        <strain evidence="2">BY5</strain>
    </source>
</reference>
<keyword evidence="1" id="KW-0472">Membrane</keyword>
<keyword evidence="1" id="KW-0812">Transmembrane</keyword>
<comment type="caution">
    <text evidence="2">The sequence shown here is derived from an EMBL/GenBank/DDBJ whole genome shotgun (WGS) entry which is preliminary data.</text>
</comment>
<protein>
    <recommendedName>
        <fullName evidence="4">DUF5683 domain-containing protein</fullName>
    </recommendedName>
</protein>